<evidence type="ECO:0000256" key="1">
    <source>
        <dbReference type="ARBA" id="ARBA00004123"/>
    </source>
</evidence>
<dbReference type="STRING" id="1042311.A0A2T3ZGJ4"/>
<organism evidence="4 5">
    <name type="scientific">Trichoderma asperellum (strain ATCC 204424 / CBS 433.97 / NBRC 101777)</name>
    <dbReference type="NCBI Taxonomy" id="1042311"/>
    <lineage>
        <taxon>Eukaryota</taxon>
        <taxon>Fungi</taxon>
        <taxon>Dikarya</taxon>
        <taxon>Ascomycota</taxon>
        <taxon>Pezizomycotina</taxon>
        <taxon>Sordariomycetes</taxon>
        <taxon>Hypocreomycetidae</taxon>
        <taxon>Hypocreales</taxon>
        <taxon>Hypocreaceae</taxon>
        <taxon>Trichoderma</taxon>
    </lineage>
</organism>
<feature type="region of interest" description="Disordered" evidence="3">
    <location>
        <begin position="563"/>
        <end position="713"/>
    </location>
</feature>
<dbReference type="PANTHER" id="PTHR12610">
    <property type="entry name" value="SINGLE STRANDED DNA BINDING PROTEIN"/>
    <property type="match status" value="1"/>
</dbReference>
<dbReference type="EMBL" id="KZ679258">
    <property type="protein sequence ID" value="PTB43924.1"/>
    <property type="molecule type" value="Genomic_DNA"/>
</dbReference>
<feature type="region of interest" description="Disordered" evidence="3">
    <location>
        <begin position="789"/>
        <end position="811"/>
    </location>
</feature>
<feature type="compositionally biased region" description="Low complexity" evidence="3">
    <location>
        <begin position="658"/>
        <end position="669"/>
    </location>
</feature>
<dbReference type="AlphaFoldDB" id="A0A2T3ZGJ4"/>
<feature type="region of interest" description="Disordered" evidence="3">
    <location>
        <begin position="428"/>
        <end position="507"/>
    </location>
</feature>
<feature type="compositionally biased region" description="Low complexity" evidence="3">
    <location>
        <begin position="576"/>
        <end position="602"/>
    </location>
</feature>
<feature type="compositionally biased region" description="Basic and acidic residues" evidence="3">
    <location>
        <begin position="102"/>
        <end position="114"/>
    </location>
</feature>
<feature type="compositionally biased region" description="Polar residues" evidence="3">
    <location>
        <begin position="251"/>
        <end position="260"/>
    </location>
</feature>
<accession>A0A2T3ZGJ4</accession>
<evidence type="ECO:0000256" key="3">
    <source>
        <dbReference type="SAM" id="MobiDB-lite"/>
    </source>
</evidence>
<dbReference type="GO" id="GO:0045944">
    <property type="term" value="P:positive regulation of transcription by RNA polymerase II"/>
    <property type="evidence" value="ECO:0007669"/>
    <property type="project" value="TreeGrafter"/>
</dbReference>
<feature type="region of interest" description="Disordered" evidence="3">
    <location>
        <begin position="81"/>
        <end position="122"/>
    </location>
</feature>
<dbReference type="OrthoDB" id="5600002at2759"/>
<feature type="compositionally biased region" description="Polar residues" evidence="3">
    <location>
        <begin position="458"/>
        <end position="473"/>
    </location>
</feature>
<protein>
    <submittedName>
        <fullName evidence="4">Uncharacterized protein</fullName>
    </submittedName>
</protein>
<dbReference type="PANTHER" id="PTHR12610:SF12">
    <property type="entry name" value="SEQUENCE-SPECIFIC SINGLE-STRANDED DNA-BINDING PROTEIN, ISOFORM D"/>
    <property type="match status" value="1"/>
</dbReference>
<dbReference type="Proteomes" id="UP000240493">
    <property type="component" value="Unassembled WGS sequence"/>
</dbReference>
<keyword evidence="5" id="KW-1185">Reference proteome</keyword>
<evidence type="ECO:0000313" key="5">
    <source>
        <dbReference type="Proteomes" id="UP000240493"/>
    </source>
</evidence>
<name>A0A2T3ZGJ4_TRIA4</name>
<reference evidence="4 5" key="1">
    <citation type="submission" date="2016-07" db="EMBL/GenBank/DDBJ databases">
        <title>Multiple horizontal gene transfer events from other fungi enriched the ability of initially mycotrophic Trichoderma (Ascomycota) to feed on dead plant biomass.</title>
        <authorList>
            <consortium name="DOE Joint Genome Institute"/>
            <person name="Aerts A."/>
            <person name="Atanasova L."/>
            <person name="Chenthamara K."/>
            <person name="Zhang J."/>
            <person name="Grujic M."/>
            <person name="Henrissat B."/>
            <person name="Kuo A."/>
            <person name="Salamov A."/>
            <person name="Lipzen A."/>
            <person name="Labutti K."/>
            <person name="Barry K."/>
            <person name="Miao Y."/>
            <person name="Rahimi M.J."/>
            <person name="Shen Q."/>
            <person name="Grigoriev I.V."/>
            <person name="Kubicek C.P."/>
            <person name="Druzhinina I.S."/>
        </authorList>
    </citation>
    <scope>NUCLEOTIDE SEQUENCE [LARGE SCALE GENOMIC DNA]</scope>
    <source>
        <strain evidence="4 5">CBS 433.97</strain>
    </source>
</reference>
<evidence type="ECO:0000313" key="4">
    <source>
        <dbReference type="EMBL" id="PTB43924.1"/>
    </source>
</evidence>
<proteinExistence type="predicted"/>
<feature type="compositionally biased region" description="Low complexity" evidence="3">
    <location>
        <begin position="620"/>
        <end position="640"/>
    </location>
</feature>
<dbReference type="InterPro" id="IPR006594">
    <property type="entry name" value="LisH"/>
</dbReference>
<sequence length="811" mass="86308">MNAQPGMANMTPMGGPVGGAPMPMMNNNAMNPQMAVAGAGRQMQDQRSTLNTYIYEYFLRHQMYDCARSLLASDQQVNVNKEAGGRRENGNAMNGVDDPMDTDSKDDGDSKLPDDLPPPKLPMPASDTSFLYEWFCVFWDIYTAPRAKAGNHMVNQYVQHTQQQRMKQSQQQEMLRQMRPELSAQQQYQAQFMRNIQNNNMTMAMKQQQNNLARAAMANNQNPQMQMLQAKQNPMQRDPSGMDANRDRPSSPASGENAPSPSKRPRIDGAPFNANQPGAMINGGRPGQNMPGQQMAVAGNVANAQQVLAANGINPNQLNPQQMQNFANTPPAAQQKSIATYSHNLQQHHGNQMGNKQMAGVVPQNQSSPMMAQGGPDGNALNAFYNPNMDGPNAMRPGGQSQPTGSNHALQDYQMQLMLLEQQNKKRLMMARQEQSDMGGIPRENQAGAAGPNGQPFPDTSPQAMRSGTSPNPAEQMKRGTPQMNNSGIPSPVPDGGQSRESPNPAMNFLGNHVDVSMAPHFYKGGADGNMAAAQAQMNGMRPPSSHPGQPFNGPMNAQMMAARQQGVPGNPQQWQQGMNGQMVPQQGMPQQGQPVQGTPQQRSMPPPSAPAAGNTNNRTTASPQQAAAAPPTPSQSNKAAPKKKDSKSAKDKRTAAQKKNQNNNNAAASTAENGAEPETAAPATPITPVVAPGGFKAGQAGGPAPNASAPTVTTGVPAPVAAASAPVPQPAAPVPQPAHNDLVQGGSLGMDNNFAMQDFGGIELNNPLGTTDVLNDFDFDSFLNDGDGGNEPFDFNGSYPGMEGGEIGAE</sequence>
<feature type="region of interest" description="Disordered" evidence="3">
    <location>
        <begin position="537"/>
        <end position="556"/>
    </location>
</feature>
<gene>
    <name evidence="4" type="ORF">M441DRAFT_337531</name>
</gene>
<feature type="compositionally biased region" description="Basic and acidic residues" evidence="3">
    <location>
        <begin position="643"/>
        <end position="655"/>
    </location>
</feature>
<feature type="compositionally biased region" description="Low complexity" evidence="3">
    <location>
        <begin position="677"/>
        <end position="693"/>
    </location>
</feature>
<evidence type="ECO:0000256" key="2">
    <source>
        <dbReference type="ARBA" id="ARBA00023242"/>
    </source>
</evidence>
<keyword evidence="2" id="KW-0539">Nucleus</keyword>
<dbReference type="PROSITE" id="PS50896">
    <property type="entry name" value="LISH"/>
    <property type="match status" value="1"/>
</dbReference>
<feature type="region of interest" description="Disordered" evidence="3">
    <location>
        <begin position="230"/>
        <end position="284"/>
    </location>
</feature>
<dbReference type="GO" id="GO:0005634">
    <property type="term" value="C:nucleus"/>
    <property type="evidence" value="ECO:0007669"/>
    <property type="project" value="UniProtKB-SubCell"/>
</dbReference>
<comment type="subcellular location">
    <subcellularLocation>
        <location evidence="1">Nucleus</location>
    </subcellularLocation>
</comment>